<sequence>MCRVRMFMWRVVGDFLPTAAWLACRGLLQNSNCQLGCAANESLQHVFWDCQRAQELWADCQARGALAVLGRSTGAGAGLQSLDRLLRFVGSPIARRGNGARYLATLATTMYYIWARRNAMRHNNPMAMPCSLLRTIKIEVITVIRQHYFYSSLSSENPCNSSDLLVTHGWIPPPTGWIKVNCDAAVGDCIAGLGLVVKDCIGRSLLVAGKRVFSQATDMMEVQAMLKALNMLRVSFPFTGSWRFRLTR</sequence>
<protein>
    <recommendedName>
        <fullName evidence="2">Reverse transcriptase zinc-binding domain-containing protein</fullName>
    </recommendedName>
</protein>
<dbReference type="InterPro" id="IPR052929">
    <property type="entry name" value="RNase_H-like_EbsB-rel"/>
</dbReference>
<evidence type="ECO:0000256" key="1">
    <source>
        <dbReference type="SAM" id="SignalP"/>
    </source>
</evidence>
<accession>A0A835VAE5</accession>
<feature type="signal peptide" evidence="1">
    <location>
        <begin position="1"/>
        <end position="22"/>
    </location>
</feature>
<feature type="domain" description="Reverse transcriptase zinc-binding" evidence="2">
    <location>
        <begin position="3"/>
        <end position="57"/>
    </location>
</feature>
<gene>
    <name evidence="3" type="ORF">HPP92_004458</name>
</gene>
<reference evidence="3 4" key="1">
    <citation type="journal article" date="2020" name="Nat. Food">
        <title>A phased Vanilla planifolia genome enables genetic improvement of flavour and production.</title>
        <authorList>
            <person name="Hasing T."/>
            <person name="Tang H."/>
            <person name="Brym M."/>
            <person name="Khazi F."/>
            <person name="Huang T."/>
            <person name="Chambers A.H."/>
        </authorList>
    </citation>
    <scope>NUCLEOTIDE SEQUENCE [LARGE SCALE GENOMIC DNA]</scope>
    <source>
        <tissue evidence="3">Leaf</tissue>
    </source>
</reference>
<dbReference type="InterPro" id="IPR026960">
    <property type="entry name" value="RVT-Znf"/>
</dbReference>
<dbReference type="PANTHER" id="PTHR47074:SF11">
    <property type="entry name" value="REVERSE TRANSCRIPTASE-LIKE PROTEIN"/>
    <property type="match status" value="1"/>
</dbReference>
<organism evidence="3 4">
    <name type="scientific">Vanilla planifolia</name>
    <name type="common">Vanilla</name>
    <dbReference type="NCBI Taxonomy" id="51239"/>
    <lineage>
        <taxon>Eukaryota</taxon>
        <taxon>Viridiplantae</taxon>
        <taxon>Streptophyta</taxon>
        <taxon>Embryophyta</taxon>
        <taxon>Tracheophyta</taxon>
        <taxon>Spermatophyta</taxon>
        <taxon>Magnoliopsida</taxon>
        <taxon>Liliopsida</taxon>
        <taxon>Asparagales</taxon>
        <taxon>Orchidaceae</taxon>
        <taxon>Vanilloideae</taxon>
        <taxon>Vanilleae</taxon>
        <taxon>Vanilla</taxon>
    </lineage>
</organism>
<proteinExistence type="predicted"/>
<dbReference type="AlphaFoldDB" id="A0A835VAE5"/>
<feature type="chain" id="PRO_5032482534" description="Reverse transcriptase zinc-binding domain-containing protein" evidence="1">
    <location>
        <begin position="23"/>
        <end position="248"/>
    </location>
</feature>
<name>A0A835VAE5_VANPL</name>
<dbReference type="Proteomes" id="UP000639772">
    <property type="component" value="Unassembled WGS sequence"/>
</dbReference>
<comment type="caution">
    <text evidence="3">The sequence shown here is derived from an EMBL/GenBank/DDBJ whole genome shotgun (WGS) entry which is preliminary data.</text>
</comment>
<dbReference type="OrthoDB" id="1083359at2759"/>
<dbReference type="EMBL" id="JADCNM010000002">
    <property type="protein sequence ID" value="KAG0493464.1"/>
    <property type="molecule type" value="Genomic_DNA"/>
</dbReference>
<dbReference type="Pfam" id="PF13966">
    <property type="entry name" value="zf-RVT"/>
    <property type="match status" value="1"/>
</dbReference>
<evidence type="ECO:0000313" key="3">
    <source>
        <dbReference type="EMBL" id="KAG0493464.1"/>
    </source>
</evidence>
<dbReference type="PANTHER" id="PTHR47074">
    <property type="entry name" value="BNAC02G40300D PROTEIN"/>
    <property type="match status" value="1"/>
</dbReference>
<evidence type="ECO:0000259" key="2">
    <source>
        <dbReference type="Pfam" id="PF13966"/>
    </source>
</evidence>
<evidence type="ECO:0000313" key="4">
    <source>
        <dbReference type="Proteomes" id="UP000639772"/>
    </source>
</evidence>
<keyword evidence="1" id="KW-0732">Signal</keyword>